<reference evidence="1 2" key="1">
    <citation type="submission" date="2021-03" db="EMBL/GenBank/DDBJ databases">
        <title>First Case of infection caused by Chromobacterium haemolyticum derived from water in China.</title>
        <authorList>
            <person name="Chen J."/>
            <person name="Liu C."/>
        </authorList>
    </citation>
    <scope>NUCLEOTIDE SEQUENCE [LARGE SCALE GENOMIC DNA]</scope>
    <source>
        <strain evidence="1 2">WJ-5</strain>
    </source>
</reference>
<evidence type="ECO:0000313" key="2">
    <source>
        <dbReference type="Proteomes" id="UP000664349"/>
    </source>
</evidence>
<organism evidence="1 2">
    <name type="scientific">Chromobacterium haemolyticum</name>
    <dbReference type="NCBI Taxonomy" id="394935"/>
    <lineage>
        <taxon>Bacteria</taxon>
        <taxon>Pseudomonadati</taxon>
        <taxon>Pseudomonadota</taxon>
        <taxon>Betaproteobacteria</taxon>
        <taxon>Neisseriales</taxon>
        <taxon>Chromobacteriaceae</taxon>
        <taxon>Chromobacterium</taxon>
    </lineage>
</organism>
<keyword evidence="2" id="KW-1185">Reference proteome</keyword>
<protein>
    <submittedName>
        <fullName evidence="1">Uncharacterized protein</fullName>
    </submittedName>
</protein>
<dbReference type="EMBL" id="JAFLRD010000003">
    <property type="protein sequence ID" value="MBO0414716.1"/>
    <property type="molecule type" value="Genomic_DNA"/>
</dbReference>
<dbReference type="Proteomes" id="UP000664349">
    <property type="component" value="Unassembled WGS sequence"/>
</dbReference>
<sequence length="64" mass="6811">MDFLGLRMNDRGDLLDELDATSDRLSGLIQQIAPLGGNGNCAKEAANRLAEAQASWTEAFDGSV</sequence>
<accession>A0ABS3GI44</accession>
<name>A0ABS3GI44_9NEIS</name>
<evidence type="ECO:0000313" key="1">
    <source>
        <dbReference type="EMBL" id="MBO0414716.1"/>
    </source>
</evidence>
<proteinExistence type="predicted"/>
<gene>
    <name evidence="1" type="ORF">J1C50_04265</name>
</gene>
<comment type="caution">
    <text evidence="1">The sequence shown here is derived from an EMBL/GenBank/DDBJ whole genome shotgun (WGS) entry which is preliminary data.</text>
</comment>